<accession>A0A6I9MZ47</accession>
<dbReference type="GO" id="GO:0098609">
    <property type="term" value="P:cell-cell adhesion"/>
    <property type="evidence" value="ECO:0007669"/>
    <property type="project" value="InterPro"/>
</dbReference>
<dbReference type="AlphaFoldDB" id="A0A6I9MZ47"/>
<organism evidence="2 3">
    <name type="scientific">Notothenia coriiceps</name>
    <name type="common">black rockcod</name>
    <dbReference type="NCBI Taxonomy" id="8208"/>
    <lineage>
        <taxon>Eukaryota</taxon>
        <taxon>Metazoa</taxon>
        <taxon>Chordata</taxon>
        <taxon>Craniata</taxon>
        <taxon>Vertebrata</taxon>
        <taxon>Euteleostomi</taxon>
        <taxon>Actinopterygii</taxon>
        <taxon>Neopterygii</taxon>
        <taxon>Teleostei</taxon>
        <taxon>Neoteleostei</taxon>
        <taxon>Acanthomorphata</taxon>
        <taxon>Eupercaria</taxon>
        <taxon>Perciformes</taxon>
        <taxon>Notothenioidei</taxon>
        <taxon>Nototheniidae</taxon>
        <taxon>Notothenia</taxon>
    </lineage>
</organism>
<proteinExistence type="predicted"/>
<keyword evidence="2" id="KW-1185">Reference proteome</keyword>
<dbReference type="PANTHER" id="PTHR15989:SF5">
    <property type="entry name" value="VEZATIN"/>
    <property type="match status" value="1"/>
</dbReference>
<name>A0A6I9MZ47_9TELE</name>
<feature type="compositionally biased region" description="Basic and acidic residues" evidence="1">
    <location>
        <begin position="192"/>
        <end position="202"/>
    </location>
</feature>
<evidence type="ECO:0000313" key="2">
    <source>
        <dbReference type="Proteomes" id="UP000504611"/>
    </source>
</evidence>
<feature type="compositionally biased region" description="Polar residues" evidence="1">
    <location>
        <begin position="12"/>
        <end position="25"/>
    </location>
</feature>
<feature type="compositionally biased region" description="Acidic residues" evidence="1">
    <location>
        <begin position="177"/>
        <end position="191"/>
    </location>
</feature>
<gene>
    <name evidence="3" type="primary">LOC104945631</name>
</gene>
<evidence type="ECO:0000256" key="1">
    <source>
        <dbReference type="SAM" id="MobiDB-lite"/>
    </source>
</evidence>
<dbReference type="InterPro" id="IPR026858">
    <property type="entry name" value="Vezatin"/>
</dbReference>
<dbReference type="KEGG" id="ncc:104945631"/>
<feature type="compositionally biased region" description="Acidic residues" evidence="1">
    <location>
        <begin position="38"/>
        <end position="47"/>
    </location>
</feature>
<dbReference type="Proteomes" id="UP000504611">
    <property type="component" value="Unplaced"/>
</dbReference>
<dbReference type="OrthoDB" id="21151at2759"/>
<dbReference type="GeneID" id="104945631"/>
<feature type="region of interest" description="Disordered" evidence="1">
    <location>
        <begin position="1"/>
        <end position="125"/>
    </location>
</feature>
<dbReference type="PANTHER" id="PTHR15989">
    <property type="entry name" value="VEZATIN"/>
    <property type="match status" value="1"/>
</dbReference>
<dbReference type="GO" id="GO:0005886">
    <property type="term" value="C:plasma membrane"/>
    <property type="evidence" value="ECO:0007669"/>
    <property type="project" value="TreeGrafter"/>
</dbReference>
<protein>
    <submittedName>
        <fullName evidence="3">Vezatin-like</fullName>
    </submittedName>
</protein>
<feature type="region of interest" description="Disordered" evidence="1">
    <location>
        <begin position="173"/>
        <end position="202"/>
    </location>
</feature>
<reference evidence="3" key="1">
    <citation type="submission" date="2025-08" db="UniProtKB">
        <authorList>
            <consortium name="RefSeq"/>
        </authorList>
    </citation>
    <scope>IDENTIFICATION</scope>
    <source>
        <tissue evidence="3">Muscle</tissue>
    </source>
</reference>
<sequence length="202" mass="21620">MKRKQMLFNDQAALTPSGRTESSEPVTEAADTLGSVESGDEEEEEEEEKNHFSECSAGSEGEEREEGEVGRVGPDPSAEPLTEFSCGPEKEGDLGGASVCTRGGGGASELHQYDGLLEGGEGHNGLDCFLETKVPAVSVMDRLTELHGSEALSFSSALAAQVAARSQTLIAMKEQTFGDDDDEDEEEDEEESNRRTPDKDLN</sequence>
<evidence type="ECO:0000313" key="3">
    <source>
        <dbReference type="RefSeq" id="XP_010769642.1"/>
    </source>
</evidence>
<dbReference type="RefSeq" id="XP_010769642.1">
    <property type="nucleotide sequence ID" value="XM_010771340.1"/>
</dbReference>